<dbReference type="AlphaFoldDB" id="A0A264W3N0"/>
<keyword evidence="1" id="KW-0812">Transmembrane</keyword>
<gene>
    <name evidence="3" type="ORF">CF394_07280</name>
</gene>
<evidence type="ECO:0000256" key="1">
    <source>
        <dbReference type="SAM" id="Phobius"/>
    </source>
</evidence>
<comment type="caution">
    <text evidence="3">The sequence shown here is derived from an EMBL/GenBank/DDBJ whole genome shotgun (WGS) entry which is preliminary data.</text>
</comment>
<feature type="transmembrane region" description="Helical" evidence="1">
    <location>
        <begin position="31"/>
        <end position="49"/>
    </location>
</feature>
<evidence type="ECO:0000313" key="3">
    <source>
        <dbReference type="EMBL" id="OZS78179.1"/>
    </source>
</evidence>
<sequence>MKHHAGLIGLLGLAFTIFAYAMFQGGFVSWFLLYATLPFLAFAFIIYFYPVRKMTAIRTFTEGELTRGQKLDVEIHIKRSDWWPLYYMKVTDQPPFPEETPKSRVVFIGFRRDVVLNYSIDKLPRGAYEFNALELELVDLLGWLRKQWTISTPQQVVVYPRITELSYTPIASNYDQGAARARYQMHKENAVATGVREYQPGDRVSWIHWKSFAKSQTLRTKDFEDRQAQDTLVYLDLTESKSFDDAVDFTISVVQAMASSDTTGAFILPGTRGMFLPAITHQGHVERVKRELATVEPLEEKWMKRLVAEDKRLGTFKGIICITAELDKGRVEAMTHVTPQLREGLYFVVKTEASPKLTAAELPVIDYAQARGWSVVVLPPSQFTEAFLEVLKR</sequence>
<keyword evidence="4" id="KW-1185">Reference proteome</keyword>
<name>A0A264W3N0_9BACL</name>
<dbReference type="Pfam" id="PF01882">
    <property type="entry name" value="DUF58"/>
    <property type="match status" value="1"/>
</dbReference>
<dbReference type="EMBL" id="NOKQ01000201">
    <property type="protein sequence ID" value="OZS78179.1"/>
    <property type="molecule type" value="Genomic_DNA"/>
</dbReference>
<accession>A0A264W3N0</accession>
<dbReference type="RefSeq" id="WP_094942635.1">
    <property type="nucleotide sequence ID" value="NZ_NOKQ01000201.1"/>
</dbReference>
<evidence type="ECO:0000313" key="4">
    <source>
        <dbReference type="Proteomes" id="UP000217065"/>
    </source>
</evidence>
<dbReference type="OrthoDB" id="140416at2"/>
<keyword evidence="1" id="KW-0472">Membrane</keyword>
<reference evidence="3 4" key="1">
    <citation type="submission" date="2017-07" db="EMBL/GenBank/DDBJ databases">
        <title>Tetzosporium hominis gen.nov. sp.nov.</title>
        <authorList>
            <person name="Tetz G."/>
            <person name="Tetz V."/>
        </authorList>
    </citation>
    <scope>NUCLEOTIDE SEQUENCE [LARGE SCALE GENOMIC DNA]</scope>
    <source>
        <strain evidence="3 4">VT-49</strain>
    </source>
</reference>
<evidence type="ECO:0000259" key="2">
    <source>
        <dbReference type="Pfam" id="PF01882"/>
    </source>
</evidence>
<dbReference type="InterPro" id="IPR002881">
    <property type="entry name" value="DUF58"/>
</dbReference>
<dbReference type="PANTHER" id="PTHR34351:SF2">
    <property type="entry name" value="DUF58 DOMAIN-CONTAINING PROTEIN"/>
    <property type="match status" value="1"/>
</dbReference>
<dbReference type="Proteomes" id="UP000217065">
    <property type="component" value="Unassembled WGS sequence"/>
</dbReference>
<protein>
    <recommendedName>
        <fullName evidence="2">DUF58 domain-containing protein</fullName>
    </recommendedName>
</protein>
<feature type="domain" description="DUF58" evidence="2">
    <location>
        <begin position="195"/>
        <end position="300"/>
    </location>
</feature>
<proteinExistence type="predicted"/>
<keyword evidence="1" id="KW-1133">Transmembrane helix</keyword>
<dbReference type="PANTHER" id="PTHR34351">
    <property type="entry name" value="SLR1927 PROTEIN-RELATED"/>
    <property type="match status" value="1"/>
</dbReference>
<organism evidence="3 4">
    <name type="scientific">Tetzosporium hominis</name>
    <dbReference type="NCBI Taxonomy" id="2020506"/>
    <lineage>
        <taxon>Bacteria</taxon>
        <taxon>Bacillati</taxon>
        <taxon>Bacillota</taxon>
        <taxon>Bacilli</taxon>
        <taxon>Bacillales</taxon>
        <taxon>Caryophanaceae</taxon>
        <taxon>Tetzosporium</taxon>
    </lineage>
</organism>